<dbReference type="Gene3D" id="2.30.30.40">
    <property type="entry name" value="SH3 Domains"/>
    <property type="match status" value="1"/>
</dbReference>
<feature type="compositionally biased region" description="Low complexity" evidence="3">
    <location>
        <begin position="395"/>
        <end position="404"/>
    </location>
</feature>
<dbReference type="InterPro" id="IPR001452">
    <property type="entry name" value="SH3_domain"/>
</dbReference>
<accession>A0A2B7XL35</accession>
<comment type="caution">
    <text evidence="5">The sequence shown here is derived from an EMBL/GenBank/DDBJ whole genome shotgun (WGS) entry which is preliminary data.</text>
</comment>
<gene>
    <name evidence="5" type="ORF">AJ79_04290</name>
</gene>
<dbReference type="PROSITE" id="PS50002">
    <property type="entry name" value="SH3"/>
    <property type="match status" value="1"/>
</dbReference>
<dbReference type="OrthoDB" id="19092at2759"/>
<dbReference type="Pfam" id="PF00018">
    <property type="entry name" value="SH3_1"/>
    <property type="match status" value="1"/>
</dbReference>
<keyword evidence="1 2" id="KW-0728">SH3 domain</keyword>
<dbReference type="SUPFAM" id="SSF50044">
    <property type="entry name" value="SH3-domain"/>
    <property type="match status" value="1"/>
</dbReference>
<feature type="region of interest" description="Disordered" evidence="3">
    <location>
        <begin position="395"/>
        <end position="549"/>
    </location>
</feature>
<keyword evidence="6" id="KW-1185">Reference proteome</keyword>
<evidence type="ECO:0000313" key="5">
    <source>
        <dbReference type="EMBL" id="PGH12454.1"/>
    </source>
</evidence>
<organism evidence="5 6">
    <name type="scientific">Helicocarpus griseus UAMH5409</name>
    <dbReference type="NCBI Taxonomy" id="1447875"/>
    <lineage>
        <taxon>Eukaryota</taxon>
        <taxon>Fungi</taxon>
        <taxon>Dikarya</taxon>
        <taxon>Ascomycota</taxon>
        <taxon>Pezizomycotina</taxon>
        <taxon>Eurotiomycetes</taxon>
        <taxon>Eurotiomycetidae</taxon>
        <taxon>Onygenales</taxon>
        <taxon>Ajellomycetaceae</taxon>
        <taxon>Helicocarpus</taxon>
    </lineage>
</organism>
<dbReference type="AlphaFoldDB" id="A0A2B7XL35"/>
<feature type="domain" description="SH3" evidence="4">
    <location>
        <begin position="316"/>
        <end position="377"/>
    </location>
</feature>
<feature type="compositionally biased region" description="Polar residues" evidence="3">
    <location>
        <begin position="451"/>
        <end position="464"/>
    </location>
</feature>
<dbReference type="Proteomes" id="UP000223968">
    <property type="component" value="Unassembled WGS sequence"/>
</dbReference>
<feature type="region of interest" description="Disordered" evidence="3">
    <location>
        <begin position="1"/>
        <end position="65"/>
    </location>
</feature>
<dbReference type="InterPro" id="IPR036028">
    <property type="entry name" value="SH3-like_dom_sf"/>
</dbReference>
<feature type="compositionally biased region" description="Polar residues" evidence="3">
    <location>
        <begin position="417"/>
        <end position="431"/>
    </location>
</feature>
<dbReference type="EMBL" id="PDNB01000058">
    <property type="protein sequence ID" value="PGH12454.1"/>
    <property type="molecule type" value="Genomic_DNA"/>
</dbReference>
<dbReference type="SMART" id="SM00326">
    <property type="entry name" value="SH3"/>
    <property type="match status" value="1"/>
</dbReference>
<name>A0A2B7XL35_9EURO</name>
<feature type="region of interest" description="Disordered" evidence="3">
    <location>
        <begin position="100"/>
        <end position="206"/>
    </location>
</feature>
<feature type="compositionally biased region" description="Polar residues" evidence="3">
    <location>
        <begin position="182"/>
        <end position="201"/>
    </location>
</feature>
<sequence>MAATMSPSASSPSEVDNSPSIPTISPLPSLSASPVARRSNIQRPSSYAKNRLSTYSSTSFASQNRSRPASHAFPIFHSSLPYALVRDFAYPPIHPLHYGPPPTDSGISTPVSEARRLSDPPVSSWDGSRGHWPSSSWNPEAMYSTQQLPAMAFGDGPPYSEDEDLHSPVVTTSRHRKHKSAYTGSDFQRGRSSGVPNNADPSYSVHGGERGVFVGVNGDGTETYYVKDEDAVDDGPGGEYVTYPVNEGGQSYLSPGSYHGARRDSHFAASLNDQTGMDADMELQSDDEISEDEENWKDSSRYSRDYQFTIVSPDEEMHGKAVALFDFAREHENELPLKEGQVILVSYRHGQGWLVAEDPKTGESGLVPEEFVRLVRDIEGGLNSLNGELLNALAAAEPSAPESESTPTQDESPDALPSNTSSSDPSAQQRQSNGNSNGNGNTIDVIDDENTNPSSATNNNHQLTPSRPSSSAKDKAKDKPPVVSMFSTSSRDLDPYPLAGHQHRKSTPPQIEHYDDNLGRAGSNQSSSMRPNSSFKHRTRSGSGKDVKP</sequence>
<feature type="compositionally biased region" description="Polar residues" evidence="3">
    <location>
        <begin position="133"/>
        <end position="148"/>
    </location>
</feature>
<protein>
    <recommendedName>
        <fullName evidence="4">SH3 domain-containing protein</fullName>
    </recommendedName>
</protein>
<evidence type="ECO:0000313" key="6">
    <source>
        <dbReference type="Proteomes" id="UP000223968"/>
    </source>
</evidence>
<feature type="compositionally biased region" description="Polar residues" evidence="3">
    <location>
        <begin position="39"/>
        <end position="65"/>
    </location>
</feature>
<feature type="compositionally biased region" description="Low complexity" evidence="3">
    <location>
        <begin position="432"/>
        <end position="441"/>
    </location>
</feature>
<evidence type="ECO:0000256" key="2">
    <source>
        <dbReference type="PROSITE-ProRule" id="PRU00192"/>
    </source>
</evidence>
<evidence type="ECO:0000256" key="1">
    <source>
        <dbReference type="ARBA" id="ARBA00022443"/>
    </source>
</evidence>
<reference evidence="5 6" key="1">
    <citation type="submission" date="2017-10" db="EMBL/GenBank/DDBJ databases">
        <title>Comparative genomics in systemic dimorphic fungi from Ajellomycetaceae.</title>
        <authorList>
            <person name="Munoz J.F."/>
            <person name="Mcewen J.G."/>
            <person name="Clay O.K."/>
            <person name="Cuomo C.A."/>
        </authorList>
    </citation>
    <scope>NUCLEOTIDE SEQUENCE [LARGE SCALE GENOMIC DNA]</scope>
    <source>
        <strain evidence="5 6">UAMH5409</strain>
    </source>
</reference>
<evidence type="ECO:0000259" key="4">
    <source>
        <dbReference type="PROSITE" id="PS50002"/>
    </source>
</evidence>
<evidence type="ECO:0000256" key="3">
    <source>
        <dbReference type="SAM" id="MobiDB-lite"/>
    </source>
</evidence>
<proteinExistence type="predicted"/>
<feature type="compositionally biased region" description="Low complexity" evidence="3">
    <location>
        <begin position="523"/>
        <end position="534"/>
    </location>
</feature>
<feature type="compositionally biased region" description="Low complexity" evidence="3">
    <location>
        <begin position="1"/>
        <end position="34"/>
    </location>
</feature>